<evidence type="ECO:0000256" key="7">
    <source>
        <dbReference type="SAM" id="Coils"/>
    </source>
</evidence>
<organism evidence="9 10">
    <name type="scientific">Theobroma cacao</name>
    <name type="common">Cacao</name>
    <name type="synonym">Cocoa</name>
    <dbReference type="NCBI Taxonomy" id="3641"/>
    <lineage>
        <taxon>Eukaryota</taxon>
        <taxon>Viridiplantae</taxon>
        <taxon>Streptophyta</taxon>
        <taxon>Embryophyta</taxon>
        <taxon>Tracheophyta</taxon>
        <taxon>Spermatophyta</taxon>
        <taxon>Magnoliopsida</taxon>
        <taxon>eudicotyledons</taxon>
        <taxon>Gunneridae</taxon>
        <taxon>Pentapetalae</taxon>
        <taxon>rosids</taxon>
        <taxon>malvids</taxon>
        <taxon>Malvales</taxon>
        <taxon>Malvaceae</taxon>
        <taxon>Byttnerioideae</taxon>
        <taxon>Theobroma</taxon>
    </lineage>
</organism>
<dbReference type="Gene3D" id="4.10.280.10">
    <property type="entry name" value="Helix-loop-helix DNA-binding domain"/>
    <property type="match status" value="1"/>
</dbReference>
<evidence type="ECO:0000256" key="6">
    <source>
        <dbReference type="ARBA" id="ARBA00023242"/>
    </source>
</evidence>
<dbReference type="AlphaFoldDB" id="A0AB32W643"/>
<evidence type="ECO:0000256" key="4">
    <source>
        <dbReference type="ARBA" id="ARBA00023125"/>
    </source>
</evidence>
<reference evidence="9" key="1">
    <citation type="journal article" date="1997" name="Nucleic Acids Res.">
        <title>tRNAscan-SE: a program for improved detection of transfer RNA genes in genomic sequence.</title>
        <authorList>
            <person name="Lowe T.M."/>
            <person name="Eddy S.R."/>
        </authorList>
    </citation>
    <scope>NUCLEOTIDE SEQUENCE [LARGE SCALE GENOMIC DNA]</scope>
    <source>
        <strain evidence="9">r\B97-61/B2</strain>
    </source>
</reference>
<sequence>MFPLQQSDDLVYQIFFNSNQHKIPQDLITDHASLEGTPIPIIGNSMGKSQRRKVCHMESTSTQAFTCDKYKKQKLHREIERQRRQDMASLYASLRSLLPGEYIKGKRSMSDHMNEAVNYIKHLEKKVKDLDVKRDELKRVSNLAALGSGTESSNHYFIIRPCLIGIEIMFRCGFEEQGLPLSRVLAALVDEGLPVVSCISTKSEEYLLHTIQTEVNDPTSFNLSGLQQKLAKHCVASSCSPNETARVGCRQITWTVAICISTSTDQMIESHEIVKK</sequence>
<dbReference type="PANTHER" id="PTHR13935">
    <property type="entry name" value="ACHAETE-SCUTE TRANSCRIPTION FACTOR-RELATED"/>
    <property type="match status" value="1"/>
</dbReference>
<evidence type="ECO:0000256" key="1">
    <source>
        <dbReference type="ARBA" id="ARBA00004123"/>
    </source>
</evidence>
<dbReference type="PANTHER" id="PTHR13935:SF168">
    <property type="entry name" value="TRANSCRIPTION FACTOR BHLH55-LIKE"/>
    <property type="match status" value="1"/>
</dbReference>
<dbReference type="GO" id="GO:0003677">
    <property type="term" value="F:DNA binding"/>
    <property type="evidence" value="ECO:0007669"/>
    <property type="project" value="UniProtKB-KW"/>
</dbReference>
<keyword evidence="6" id="KW-0539">Nucleus</keyword>
<feature type="coiled-coil region" evidence="7">
    <location>
        <begin position="113"/>
        <end position="140"/>
    </location>
</feature>
<protein>
    <submittedName>
        <fullName evidence="10">Transcription factor bHLH118</fullName>
    </submittedName>
</protein>
<name>A0AB32W643_THECC</name>
<dbReference type="CDD" id="cd18914">
    <property type="entry name" value="bHLH_AtORG2_like"/>
    <property type="match status" value="1"/>
</dbReference>
<dbReference type="SMART" id="SM00353">
    <property type="entry name" value="HLH"/>
    <property type="match status" value="1"/>
</dbReference>
<dbReference type="GO" id="GO:0005634">
    <property type="term" value="C:nucleus"/>
    <property type="evidence" value="ECO:0007669"/>
    <property type="project" value="UniProtKB-SubCell"/>
</dbReference>
<keyword evidence="3" id="KW-0805">Transcription regulation</keyword>
<dbReference type="SUPFAM" id="SSF47459">
    <property type="entry name" value="HLH, helix-loop-helix DNA-binding domain"/>
    <property type="match status" value="1"/>
</dbReference>
<evidence type="ECO:0000256" key="5">
    <source>
        <dbReference type="ARBA" id="ARBA00023163"/>
    </source>
</evidence>
<dbReference type="Pfam" id="PF00010">
    <property type="entry name" value="HLH"/>
    <property type="match status" value="1"/>
</dbReference>
<dbReference type="InterPro" id="IPR015660">
    <property type="entry name" value="MASH1/Ascl1a-like"/>
</dbReference>
<dbReference type="KEGG" id="tcc:18605451"/>
<dbReference type="GeneID" id="18605451"/>
<reference evidence="10" key="2">
    <citation type="submission" date="2025-08" db="UniProtKB">
        <authorList>
            <consortium name="RefSeq"/>
        </authorList>
    </citation>
    <scope>IDENTIFICATION</scope>
</reference>
<keyword evidence="5" id="KW-0804">Transcription</keyword>
<accession>A0AB32W643</accession>
<evidence type="ECO:0000256" key="2">
    <source>
        <dbReference type="ARBA" id="ARBA00011738"/>
    </source>
</evidence>
<comment type="subcellular location">
    <subcellularLocation>
        <location evidence="1">Nucleus</location>
    </subcellularLocation>
</comment>
<dbReference type="PROSITE" id="PS50888">
    <property type="entry name" value="BHLH"/>
    <property type="match status" value="1"/>
</dbReference>
<keyword evidence="4" id="KW-0238">DNA-binding</keyword>
<evidence type="ECO:0000256" key="3">
    <source>
        <dbReference type="ARBA" id="ARBA00023015"/>
    </source>
</evidence>
<dbReference type="GO" id="GO:0003700">
    <property type="term" value="F:DNA-binding transcription factor activity"/>
    <property type="evidence" value="ECO:0007669"/>
    <property type="project" value="InterPro"/>
</dbReference>
<dbReference type="InterPro" id="IPR011598">
    <property type="entry name" value="bHLH_dom"/>
</dbReference>
<evidence type="ECO:0000313" key="10">
    <source>
        <dbReference type="RefSeq" id="XP_017973035.1"/>
    </source>
</evidence>
<evidence type="ECO:0000313" key="9">
    <source>
        <dbReference type="Proteomes" id="UP000694886"/>
    </source>
</evidence>
<proteinExistence type="predicted"/>
<dbReference type="Gramene" id="Tc03v2_t013700.1">
    <property type="protein sequence ID" value="Tc03v2_p013700.1"/>
    <property type="gene ID" value="Tc03v2_g013700"/>
</dbReference>
<gene>
    <name evidence="10" type="primary">LOC18605451</name>
</gene>
<keyword evidence="7" id="KW-0175">Coiled coil</keyword>
<dbReference type="GO" id="GO:0006357">
    <property type="term" value="P:regulation of transcription by RNA polymerase II"/>
    <property type="evidence" value="ECO:0007669"/>
    <property type="project" value="InterPro"/>
</dbReference>
<feature type="domain" description="BHLH" evidence="8">
    <location>
        <begin position="71"/>
        <end position="123"/>
    </location>
</feature>
<dbReference type="FunFam" id="4.10.280.10:FF:000085">
    <property type="entry name" value="Transcription factor bHLH126"/>
    <property type="match status" value="1"/>
</dbReference>
<dbReference type="InterPro" id="IPR036638">
    <property type="entry name" value="HLH_DNA-bd_sf"/>
</dbReference>
<dbReference type="RefSeq" id="XP_017973035.1">
    <property type="nucleotide sequence ID" value="XM_018117546.1"/>
</dbReference>
<evidence type="ECO:0000259" key="8">
    <source>
        <dbReference type="PROSITE" id="PS50888"/>
    </source>
</evidence>
<dbReference type="Proteomes" id="UP000694886">
    <property type="component" value="Chromosome 3"/>
</dbReference>
<comment type="subunit">
    <text evidence="2">Homodimer.</text>
</comment>
<dbReference type="GO" id="GO:0046983">
    <property type="term" value="F:protein dimerization activity"/>
    <property type="evidence" value="ECO:0007669"/>
    <property type="project" value="InterPro"/>
</dbReference>